<organism evidence="4 5">
    <name type="scientific">Hathewaya proteolytica DSM 3090</name>
    <dbReference type="NCBI Taxonomy" id="1121331"/>
    <lineage>
        <taxon>Bacteria</taxon>
        <taxon>Bacillati</taxon>
        <taxon>Bacillota</taxon>
        <taxon>Clostridia</taxon>
        <taxon>Eubacteriales</taxon>
        <taxon>Clostridiaceae</taxon>
        <taxon>Hathewaya</taxon>
    </lineage>
</organism>
<feature type="transmembrane region" description="Helical" evidence="3">
    <location>
        <begin position="16"/>
        <end position="36"/>
    </location>
</feature>
<accession>A0A1M6NGM4</accession>
<keyword evidence="1 2" id="KW-0963">Cytoplasm</keyword>
<dbReference type="RefSeq" id="WP_072903399.1">
    <property type="nucleotide sequence ID" value="NZ_FRAD01000010.1"/>
</dbReference>
<keyword evidence="5" id="KW-1185">Reference proteome</keyword>
<dbReference type="InterPro" id="IPR010119">
    <property type="entry name" value="Gluconeogen_factor"/>
</dbReference>
<dbReference type="SUPFAM" id="SSF142338">
    <property type="entry name" value="CofD-like"/>
    <property type="match status" value="1"/>
</dbReference>
<keyword evidence="3" id="KW-1133">Transmembrane helix</keyword>
<sequence>MKLKFLFSRAEGIKKWLVSLVIGIIIVISCCIAIGYHADDNVLAVGLYAVAVFFGLLLCVVSIKASLKCIVRLINRLNNNILDSKKLEKELCESAEISKGPRVVLIGGGTGLSNLLRGMKKFTCNITAIVTVGDDGGGSGILRQDLDMIPPGDIRNCILALANTEPIMEELLEYRFTEGRLKGQSFGNLFLAAMDGISENFMEAVKKVSSVLAVKGNVLPVTMKKITLKAKLENGNMVEGESNIPKEASEQNSPIKKMYIEPSDARGLREAVLAIKEADAIIMGPGSLYTSIMPNLLVNDIRKEIHKSVATKIYISNIMTQHGETDNFTVKDHVKIIQDHCGKEIIDYVIANNGSISEELEKKYYSEEAKLVELNKEEVEKLGVKLIEDNLIKVKDNFIRHDTYRICEIIVNDIMKKELCLHEKKRLQDIKQQLDLTKK</sequence>
<dbReference type="Pfam" id="PF01933">
    <property type="entry name" value="CofD"/>
    <property type="match status" value="1"/>
</dbReference>
<evidence type="ECO:0000256" key="3">
    <source>
        <dbReference type="SAM" id="Phobius"/>
    </source>
</evidence>
<dbReference type="OrthoDB" id="9783842at2"/>
<feature type="transmembrane region" description="Helical" evidence="3">
    <location>
        <begin position="42"/>
        <end position="63"/>
    </location>
</feature>
<dbReference type="Gene3D" id="3.40.50.10680">
    <property type="entry name" value="CofD-like domains"/>
    <property type="match status" value="1"/>
</dbReference>
<dbReference type="NCBIfam" id="TIGR01826">
    <property type="entry name" value="CofD_related"/>
    <property type="match status" value="1"/>
</dbReference>
<comment type="subcellular location">
    <subcellularLocation>
        <location evidence="2">Cytoplasm</location>
    </subcellularLocation>
</comment>
<dbReference type="STRING" id="1121331.SAMN02745248_01388"/>
<dbReference type="Proteomes" id="UP000183952">
    <property type="component" value="Unassembled WGS sequence"/>
</dbReference>
<comment type="similarity">
    <text evidence="2">Belongs to the gluconeogenesis factor family.</text>
</comment>
<dbReference type="EMBL" id="FRAD01000010">
    <property type="protein sequence ID" value="SHJ94829.1"/>
    <property type="molecule type" value="Genomic_DNA"/>
</dbReference>
<evidence type="ECO:0000256" key="2">
    <source>
        <dbReference type="HAMAP-Rule" id="MF_00973"/>
    </source>
</evidence>
<evidence type="ECO:0000256" key="1">
    <source>
        <dbReference type="ARBA" id="ARBA00022490"/>
    </source>
</evidence>
<evidence type="ECO:0000313" key="4">
    <source>
        <dbReference type="EMBL" id="SHJ94829.1"/>
    </source>
</evidence>
<keyword evidence="3" id="KW-0472">Membrane</keyword>
<dbReference type="GO" id="GO:0008360">
    <property type="term" value="P:regulation of cell shape"/>
    <property type="evidence" value="ECO:0007669"/>
    <property type="project" value="UniProtKB-UniRule"/>
</dbReference>
<comment type="function">
    <text evidence="2">Required for morphogenesis under gluconeogenic growth conditions.</text>
</comment>
<dbReference type="PROSITE" id="PS51257">
    <property type="entry name" value="PROKAR_LIPOPROTEIN"/>
    <property type="match status" value="1"/>
</dbReference>
<gene>
    <name evidence="4" type="ORF">SAMN02745248_01388</name>
</gene>
<dbReference type="HAMAP" id="MF_00973">
    <property type="entry name" value="Gluconeogen_factor"/>
    <property type="match status" value="1"/>
</dbReference>
<dbReference type="PANTHER" id="PTHR30135:SF3">
    <property type="entry name" value="GLUCONEOGENESIS FACTOR-RELATED"/>
    <property type="match status" value="1"/>
</dbReference>
<dbReference type="InterPro" id="IPR038136">
    <property type="entry name" value="CofD-like_dom_sf"/>
</dbReference>
<evidence type="ECO:0000313" key="5">
    <source>
        <dbReference type="Proteomes" id="UP000183952"/>
    </source>
</evidence>
<dbReference type="AlphaFoldDB" id="A0A1M6NGM4"/>
<protein>
    <recommendedName>
        <fullName evidence="2">Putative gluconeogenesis factor</fullName>
    </recommendedName>
</protein>
<reference evidence="4 5" key="1">
    <citation type="submission" date="2016-11" db="EMBL/GenBank/DDBJ databases">
        <authorList>
            <person name="Jaros S."/>
            <person name="Januszkiewicz K."/>
            <person name="Wedrychowicz H."/>
        </authorList>
    </citation>
    <scope>NUCLEOTIDE SEQUENCE [LARGE SCALE GENOMIC DNA]</scope>
    <source>
        <strain evidence="4 5">DSM 3090</strain>
    </source>
</reference>
<name>A0A1M6NGM4_9CLOT</name>
<dbReference type="CDD" id="cd07187">
    <property type="entry name" value="YvcK_like"/>
    <property type="match status" value="1"/>
</dbReference>
<keyword evidence="3" id="KW-0812">Transmembrane</keyword>
<dbReference type="GO" id="GO:0043743">
    <property type="term" value="F:LPPG:FO 2-phospho-L-lactate transferase activity"/>
    <property type="evidence" value="ECO:0007669"/>
    <property type="project" value="InterPro"/>
</dbReference>
<dbReference type="GO" id="GO:0005737">
    <property type="term" value="C:cytoplasm"/>
    <property type="evidence" value="ECO:0007669"/>
    <property type="project" value="UniProtKB-SubCell"/>
</dbReference>
<proteinExistence type="inferred from homology"/>
<dbReference type="PANTHER" id="PTHR30135">
    <property type="entry name" value="UNCHARACTERIZED PROTEIN YVCK-RELATED"/>
    <property type="match status" value="1"/>
</dbReference>
<dbReference type="InterPro" id="IPR002882">
    <property type="entry name" value="CofD"/>
</dbReference>